<dbReference type="KEGG" id="knv:Pan216_33080"/>
<sequence>MLMDAAPRRRANGAFGRGRISLWLLGLAVLLPSGGCTSPNWNTIPAQGHVAGRFIDTTVDSYWAKYYLENTLNGHRVDPCMDARIDSAVERSRTSIRCSQTLQWLTNCYSTDFAALVFANDLAHDPHSAELQRLYLQERDEIKVEGLRDLEPPAIDRSKVLFVFVPGWFYESMPKNDADFSEERAFLEEQGWSTELVHIGDNTSVEKNAHMLAQALRCYHRRGVNIILISTSMGGPETAMALGTLLCPEETSNILCWISINGAMRGSPLADRAMRIPTRFLVAGYFRYKGWGGMAGMRSLTTKRSIKRFSHVRIPEHIVLVNWISIPLSGQVSKQAQGGYKYMRKFGPNDGIIMCNSEFVPGAAILVGIGLDHFFRDPDHEATILALTRAVQQYTVLKNPAAAALAPNVDMIPSGSTNIVPVPPLTQMPLESPKLH</sequence>
<reference evidence="1 2" key="1">
    <citation type="submission" date="2019-02" db="EMBL/GenBank/DDBJ databases">
        <title>Deep-cultivation of Planctomycetes and their phenomic and genomic characterization uncovers novel biology.</title>
        <authorList>
            <person name="Wiegand S."/>
            <person name="Jogler M."/>
            <person name="Boedeker C."/>
            <person name="Pinto D."/>
            <person name="Vollmers J."/>
            <person name="Rivas-Marin E."/>
            <person name="Kohn T."/>
            <person name="Peeters S.H."/>
            <person name="Heuer A."/>
            <person name="Rast P."/>
            <person name="Oberbeckmann S."/>
            <person name="Bunk B."/>
            <person name="Jeske O."/>
            <person name="Meyerdierks A."/>
            <person name="Storesund J.E."/>
            <person name="Kallscheuer N."/>
            <person name="Luecker S."/>
            <person name="Lage O.M."/>
            <person name="Pohl T."/>
            <person name="Merkel B.J."/>
            <person name="Hornburger P."/>
            <person name="Mueller R.-W."/>
            <person name="Bruemmer F."/>
            <person name="Labrenz M."/>
            <person name="Spormann A.M."/>
            <person name="Op den Camp H."/>
            <person name="Overmann J."/>
            <person name="Amann R."/>
            <person name="Jetten M.S.M."/>
            <person name="Mascher T."/>
            <person name="Medema M.H."/>
            <person name="Devos D.P."/>
            <person name="Kaster A.-K."/>
            <person name="Ovreas L."/>
            <person name="Rohde M."/>
            <person name="Galperin M.Y."/>
            <person name="Jogler C."/>
        </authorList>
    </citation>
    <scope>NUCLEOTIDE SEQUENCE [LARGE SCALE GENOMIC DNA]</scope>
    <source>
        <strain evidence="1 2">Pan216</strain>
    </source>
</reference>
<dbReference type="Proteomes" id="UP000317093">
    <property type="component" value="Chromosome"/>
</dbReference>
<gene>
    <name evidence="1" type="ORF">Pan216_33080</name>
</gene>
<proteinExistence type="predicted"/>
<keyword evidence="2" id="KW-1185">Reference proteome</keyword>
<dbReference type="RefSeq" id="WP_145259198.1">
    <property type="nucleotide sequence ID" value="NZ_CP036279.1"/>
</dbReference>
<dbReference type="InterPro" id="IPR029058">
    <property type="entry name" value="AB_hydrolase_fold"/>
</dbReference>
<dbReference type="Gene3D" id="3.40.50.1820">
    <property type="entry name" value="alpha/beta hydrolase"/>
    <property type="match status" value="1"/>
</dbReference>
<evidence type="ECO:0000313" key="1">
    <source>
        <dbReference type="EMBL" id="QDU62441.1"/>
    </source>
</evidence>
<dbReference type="AlphaFoldDB" id="A0A518B634"/>
<dbReference type="EMBL" id="CP036279">
    <property type="protein sequence ID" value="QDU62441.1"/>
    <property type="molecule type" value="Genomic_DNA"/>
</dbReference>
<name>A0A518B634_9BACT</name>
<protein>
    <recommendedName>
        <fullName evidence="3">Alpha/beta hydrolase family protein</fullName>
    </recommendedName>
</protein>
<dbReference type="OrthoDB" id="318816at2"/>
<evidence type="ECO:0008006" key="3">
    <source>
        <dbReference type="Google" id="ProtNLM"/>
    </source>
</evidence>
<organism evidence="1 2">
    <name type="scientific">Kolteria novifilia</name>
    <dbReference type="NCBI Taxonomy" id="2527975"/>
    <lineage>
        <taxon>Bacteria</taxon>
        <taxon>Pseudomonadati</taxon>
        <taxon>Planctomycetota</taxon>
        <taxon>Planctomycetia</taxon>
        <taxon>Kolteriales</taxon>
        <taxon>Kolteriaceae</taxon>
        <taxon>Kolteria</taxon>
    </lineage>
</organism>
<accession>A0A518B634</accession>
<evidence type="ECO:0000313" key="2">
    <source>
        <dbReference type="Proteomes" id="UP000317093"/>
    </source>
</evidence>
<dbReference type="SUPFAM" id="SSF53474">
    <property type="entry name" value="alpha/beta-Hydrolases"/>
    <property type="match status" value="1"/>
</dbReference>